<evidence type="ECO:0000259" key="2">
    <source>
        <dbReference type="Pfam" id="PF20586"/>
    </source>
</evidence>
<protein>
    <recommendedName>
        <fullName evidence="2">DUF6788 domain-containing protein</fullName>
    </recommendedName>
</protein>
<dbReference type="OrthoDB" id="26188at2"/>
<dbReference type="HOGENOM" id="CLU_1991637_0_0_0"/>
<dbReference type="KEGG" id="msv:Mesil_0552"/>
<sequence>MSLDLGQERTRAVRALDNLLERIEEAQRDLEAAQARLEGLLPLRVVWKKKTCGKAQCRCTRGALHGPYPYLIEHKEGKKLEHYLGKGWSPPEGMVAPERYRALMADFRAKRKRLEGLLERLDRAVEVMQWERKSAS</sequence>
<organism evidence="3 4">
    <name type="scientific">Allomeiothermus silvanus (strain ATCC 700542 / DSM 9946 / NBRC 106475 / NCIMB 13440 / VI-R2)</name>
    <name type="common">Thermus silvanus</name>
    <dbReference type="NCBI Taxonomy" id="526227"/>
    <lineage>
        <taxon>Bacteria</taxon>
        <taxon>Thermotogati</taxon>
        <taxon>Deinococcota</taxon>
        <taxon>Deinococci</taxon>
        <taxon>Thermales</taxon>
        <taxon>Thermaceae</taxon>
        <taxon>Allomeiothermus</taxon>
    </lineage>
</organism>
<gene>
    <name evidence="3" type="ordered locus">Mesil_0552</name>
</gene>
<keyword evidence="4" id="KW-1185">Reference proteome</keyword>
<accession>D7BA47</accession>
<keyword evidence="1" id="KW-0175">Coiled coil</keyword>
<evidence type="ECO:0000313" key="3">
    <source>
        <dbReference type="EMBL" id="ADH62481.1"/>
    </source>
</evidence>
<dbReference type="Proteomes" id="UP000001916">
    <property type="component" value="Chromosome"/>
</dbReference>
<dbReference type="RefSeq" id="WP_013157075.1">
    <property type="nucleotide sequence ID" value="NC_014212.1"/>
</dbReference>
<dbReference type="EMBL" id="CP002042">
    <property type="protein sequence ID" value="ADH62481.1"/>
    <property type="molecule type" value="Genomic_DNA"/>
</dbReference>
<dbReference type="eggNOG" id="ENOG502ZE6I">
    <property type="taxonomic scope" value="Bacteria"/>
</dbReference>
<dbReference type="STRING" id="526227.Mesil_0552"/>
<dbReference type="InterPro" id="IPR046738">
    <property type="entry name" value="DUF6788"/>
</dbReference>
<feature type="coiled-coil region" evidence="1">
    <location>
        <begin position="104"/>
        <end position="131"/>
    </location>
</feature>
<evidence type="ECO:0000313" key="4">
    <source>
        <dbReference type="Proteomes" id="UP000001916"/>
    </source>
</evidence>
<evidence type="ECO:0000256" key="1">
    <source>
        <dbReference type="SAM" id="Coils"/>
    </source>
</evidence>
<dbReference type="AlphaFoldDB" id="D7BA47"/>
<name>D7BA47_ALLS1</name>
<feature type="domain" description="DUF6788" evidence="2">
    <location>
        <begin position="21"/>
        <end position="88"/>
    </location>
</feature>
<proteinExistence type="predicted"/>
<feature type="coiled-coil region" evidence="1">
    <location>
        <begin position="9"/>
        <end position="40"/>
    </location>
</feature>
<reference evidence="3 4" key="1">
    <citation type="journal article" date="2010" name="Stand. Genomic Sci.">
        <title>Complete genome sequence of Meiothermus silvanus type strain (VI-R2).</title>
        <authorList>
            <person name="Sikorski J."/>
            <person name="Tindall B.J."/>
            <person name="Lowry S."/>
            <person name="Lucas S."/>
            <person name="Nolan M."/>
            <person name="Copeland A."/>
            <person name="Glavina Del Rio T."/>
            <person name="Tice H."/>
            <person name="Cheng J.F."/>
            <person name="Han C."/>
            <person name="Pitluck S."/>
            <person name="Liolios K."/>
            <person name="Ivanova N."/>
            <person name="Mavromatis K."/>
            <person name="Mikhailova N."/>
            <person name="Pati A."/>
            <person name="Goodwin L."/>
            <person name="Chen A."/>
            <person name="Palaniappan K."/>
            <person name="Land M."/>
            <person name="Hauser L."/>
            <person name="Chang Y.J."/>
            <person name="Jeffries C.D."/>
            <person name="Rohde M."/>
            <person name="Goker M."/>
            <person name="Woyke T."/>
            <person name="Bristow J."/>
            <person name="Eisen J.A."/>
            <person name="Markowitz V."/>
            <person name="Hugenholtz P."/>
            <person name="Kyrpides N.C."/>
            <person name="Klenk H.P."/>
            <person name="Lapidus A."/>
        </authorList>
    </citation>
    <scope>NUCLEOTIDE SEQUENCE [LARGE SCALE GENOMIC DNA]</scope>
    <source>
        <strain evidence="4">ATCC 700542 / DSM 9946 / VI-R2</strain>
    </source>
</reference>
<dbReference type="Pfam" id="PF20586">
    <property type="entry name" value="DUF6788"/>
    <property type="match status" value="1"/>
</dbReference>